<evidence type="ECO:0000256" key="3">
    <source>
        <dbReference type="ARBA" id="ARBA00022741"/>
    </source>
</evidence>
<dbReference type="GO" id="GO:0005524">
    <property type="term" value="F:ATP binding"/>
    <property type="evidence" value="ECO:0007669"/>
    <property type="project" value="UniProtKB-KW"/>
</dbReference>
<protein>
    <submittedName>
        <fullName evidence="9">D-methionine transport system ATP-binding protein</fullName>
    </submittedName>
</protein>
<sequence>MIRFEGVSKRFAGTGGEALRAIDLDVAAGEIFGVIGASGAGKSTLVRLVNALERPTSGRVLVDGVDVAALDAAGLRGLRRKVGMIFQSFGLHSSLTVADNVGLPLRLAGREARERQERVAVLIDRVGLAVHEAKYPAQLSGGQKQRVGIARALATGPSILLCDEPTSALDPETTRSVLRLLRELNRELGLTIMLITHEMEVVREVCDRVAVIDGGTVVEMGAAADIFLDGQHPATRRLISEAGEGAPAVAPEGMALVRLTRRGAGSAAPIDGAEVLEGRIGRIGGESYSDLVLAVQPSEVERLSSLGRADRI</sequence>
<proteinExistence type="predicted"/>
<dbReference type="PANTHER" id="PTHR43166">
    <property type="entry name" value="AMINO ACID IMPORT ATP-BINDING PROTEIN"/>
    <property type="match status" value="1"/>
</dbReference>
<keyword evidence="10" id="KW-1185">Reference proteome</keyword>
<dbReference type="Pfam" id="PF00005">
    <property type="entry name" value="ABC_tran"/>
    <property type="match status" value="1"/>
</dbReference>
<dbReference type="CDD" id="cd03258">
    <property type="entry name" value="ABC_MetN_methionine_transporter"/>
    <property type="match status" value="1"/>
</dbReference>
<accession>A0ABX0XIV5</accession>
<evidence type="ECO:0000256" key="1">
    <source>
        <dbReference type="ARBA" id="ARBA00022448"/>
    </source>
</evidence>
<dbReference type="SMART" id="SM00382">
    <property type="entry name" value="AAA"/>
    <property type="match status" value="1"/>
</dbReference>
<keyword evidence="2" id="KW-1003">Cell membrane</keyword>
<dbReference type="Proteomes" id="UP000734218">
    <property type="component" value="Unassembled WGS sequence"/>
</dbReference>
<evidence type="ECO:0000313" key="9">
    <source>
        <dbReference type="EMBL" id="NJC33267.1"/>
    </source>
</evidence>
<evidence type="ECO:0000256" key="4">
    <source>
        <dbReference type="ARBA" id="ARBA00022840"/>
    </source>
</evidence>
<dbReference type="PANTHER" id="PTHR43166:SF30">
    <property type="entry name" value="METHIONINE IMPORT ATP-BINDING PROTEIN METN"/>
    <property type="match status" value="1"/>
</dbReference>
<keyword evidence="6" id="KW-0029">Amino-acid transport</keyword>
<evidence type="ECO:0000259" key="8">
    <source>
        <dbReference type="PROSITE" id="PS50893"/>
    </source>
</evidence>
<organism evidence="9 10">
    <name type="scientific">Sphingomonas jejuensis</name>
    <dbReference type="NCBI Taxonomy" id="904715"/>
    <lineage>
        <taxon>Bacteria</taxon>
        <taxon>Pseudomonadati</taxon>
        <taxon>Pseudomonadota</taxon>
        <taxon>Alphaproteobacteria</taxon>
        <taxon>Sphingomonadales</taxon>
        <taxon>Sphingomonadaceae</taxon>
        <taxon>Sphingomonas</taxon>
    </lineage>
</organism>
<dbReference type="InterPro" id="IPR017871">
    <property type="entry name" value="ABC_transporter-like_CS"/>
</dbReference>
<dbReference type="RefSeq" id="WP_167953122.1">
    <property type="nucleotide sequence ID" value="NZ_JAATJE010000001.1"/>
</dbReference>
<evidence type="ECO:0000256" key="6">
    <source>
        <dbReference type="ARBA" id="ARBA00022970"/>
    </source>
</evidence>
<reference evidence="9 10" key="1">
    <citation type="submission" date="2020-03" db="EMBL/GenBank/DDBJ databases">
        <title>Genomic Encyclopedia of Type Strains, Phase IV (KMG-IV): sequencing the most valuable type-strain genomes for metagenomic binning, comparative biology and taxonomic classification.</title>
        <authorList>
            <person name="Goeker M."/>
        </authorList>
    </citation>
    <scope>NUCLEOTIDE SEQUENCE [LARGE SCALE GENOMIC DNA]</scope>
    <source>
        <strain evidence="9 10">DSM 27651</strain>
    </source>
</reference>
<evidence type="ECO:0000256" key="2">
    <source>
        <dbReference type="ARBA" id="ARBA00022475"/>
    </source>
</evidence>
<name>A0ABX0XIV5_9SPHN</name>
<dbReference type="PROSITE" id="PS50893">
    <property type="entry name" value="ABC_TRANSPORTER_2"/>
    <property type="match status" value="1"/>
</dbReference>
<dbReference type="Gene3D" id="3.40.50.300">
    <property type="entry name" value="P-loop containing nucleotide triphosphate hydrolases"/>
    <property type="match status" value="1"/>
</dbReference>
<dbReference type="InterPro" id="IPR027417">
    <property type="entry name" value="P-loop_NTPase"/>
</dbReference>
<keyword evidence="4 9" id="KW-0067">ATP-binding</keyword>
<keyword evidence="1" id="KW-0813">Transport</keyword>
<feature type="domain" description="ABC transporter" evidence="8">
    <location>
        <begin position="2"/>
        <end position="239"/>
    </location>
</feature>
<evidence type="ECO:0000313" key="10">
    <source>
        <dbReference type="Proteomes" id="UP000734218"/>
    </source>
</evidence>
<dbReference type="PROSITE" id="PS00211">
    <property type="entry name" value="ABC_TRANSPORTER_1"/>
    <property type="match status" value="1"/>
</dbReference>
<dbReference type="InterPro" id="IPR003439">
    <property type="entry name" value="ABC_transporter-like_ATP-bd"/>
</dbReference>
<evidence type="ECO:0000256" key="7">
    <source>
        <dbReference type="ARBA" id="ARBA00023136"/>
    </source>
</evidence>
<keyword evidence="7" id="KW-0472">Membrane</keyword>
<dbReference type="SUPFAM" id="SSF52540">
    <property type="entry name" value="P-loop containing nucleoside triphosphate hydrolases"/>
    <property type="match status" value="1"/>
</dbReference>
<dbReference type="InterPro" id="IPR041701">
    <property type="entry name" value="MetN_ABC"/>
</dbReference>
<dbReference type="InterPro" id="IPR050086">
    <property type="entry name" value="MetN_ABC_transporter-like"/>
</dbReference>
<keyword evidence="5" id="KW-1278">Translocase</keyword>
<evidence type="ECO:0000256" key="5">
    <source>
        <dbReference type="ARBA" id="ARBA00022967"/>
    </source>
</evidence>
<dbReference type="InterPro" id="IPR003593">
    <property type="entry name" value="AAA+_ATPase"/>
</dbReference>
<comment type="caution">
    <text evidence="9">The sequence shown here is derived from an EMBL/GenBank/DDBJ whole genome shotgun (WGS) entry which is preliminary data.</text>
</comment>
<gene>
    <name evidence="9" type="ORF">GGR88_000741</name>
</gene>
<dbReference type="EMBL" id="JAATJE010000001">
    <property type="protein sequence ID" value="NJC33267.1"/>
    <property type="molecule type" value="Genomic_DNA"/>
</dbReference>
<keyword evidence="3" id="KW-0547">Nucleotide-binding</keyword>